<evidence type="ECO:0000259" key="1">
    <source>
        <dbReference type="PROSITE" id="PS51385"/>
    </source>
</evidence>
<feature type="domain" description="YjeF N-terminal" evidence="1">
    <location>
        <begin position="1"/>
        <end position="50"/>
    </location>
</feature>
<dbReference type="Gene3D" id="3.40.50.10260">
    <property type="entry name" value="YjeF N-terminal domain"/>
    <property type="match status" value="1"/>
</dbReference>
<dbReference type="Proteomes" id="UP000288892">
    <property type="component" value="Unassembled WGS sequence"/>
</dbReference>
<keyword evidence="2" id="KW-0413">Isomerase</keyword>
<dbReference type="GO" id="GO:0052856">
    <property type="term" value="F:NAD(P)HX epimerase activity"/>
    <property type="evidence" value="ECO:0007669"/>
    <property type="project" value="UniProtKB-EC"/>
</dbReference>
<dbReference type="AlphaFoldDB" id="A0A444JA48"/>
<organism evidence="2 3">
    <name type="scientific">Candidatus Electrothrix marina</name>
    <dbReference type="NCBI Taxonomy" id="1859130"/>
    <lineage>
        <taxon>Bacteria</taxon>
        <taxon>Pseudomonadati</taxon>
        <taxon>Thermodesulfobacteriota</taxon>
        <taxon>Desulfobulbia</taxon>
        <taxon>Desulfobulbales</taxon>
        <taxon>Desulfobulbaceae</taxon>
        <taxon>Candidatus Electrothrix</taxon>
    </lineage>
</organism>
<reference evidence="2 3" key="1">
    <citation type="submission" date="2017-01" db="EMBL/GenBank/DDBJ databases">
        <title>The cable genome- insights into the physiology and evolution of filamentous bacteria capable of sulfide oxidation via long distance electron transfer.</title>
        <authorList>
            <person name="Schreiber L."/>
            <person name="Bjerg J.T."/>
            <person name="Boggild A."/>
            <person name="Van De Vossenberg J."/>
            <person name="Meysman F."/>
            <person name="Nielsen L.P."/>
            <person name="Schramm A."/>
            <person name="Kjeldsen K.U."/>
        </authorList>
    </citation>
    <scope>NUCLEOTIDE SEQUENCE [LARGE SCALE GENOMIC DNA]</scope>
    <source>
        <strain evidence="2">A5</strain>
    </source>
</reference>
<dbReference type="PROSITE" id="PS51385">
    <property type="entry name" value="YJEF_N"/>
    <property type="match status" value="1"/>
</dbReference>
<dbReference type="SUPFAM" id="SSF64153">
    <property type="entry name" value="YjeF N-terminal domain-like"/>
    <property type="match status" value="1"/>
</dbReference>
<feature type="non-terminal residue" evidence="2">
    <location>
        <position position="50"/>
    </location>
</feature>
<accession>A0A444JA48</accession>
<dbReference type="InterPro" id="IPR036652">
    <property type="entry name" value="YjeF_N_dom_sf"/>
</dbReference>
<evidence type="ECO:0000313" key="3">
    <source>
        <dbReference type="Proteomes" id="UP000288892"/>
    </source>
</evidence>
<dbReference type="InterPro" id="IPR004443">
    <property type="entry name" value="YjeF_N_dom"/>
</dbReference>
<proteinExistence type="predicted"/>
<gene>
    <name evidence="2" type="ORF">VU01_14283</name>
</gene>
<evidence type="ECO:0000313" key="2">
    <source>
        <dbReference type="EMBL" id="RWX49932.1"/>
    </source>
</evidence>
<sequence length="50" mass="5396">MQALDRTSIEEIGIPGIVLMENAGRGTVDAMEQEYGTVQRKTVCIFIGPG</sequence>
<name>A0A444JA48_9BACT</name>
<keyword evidence="3" id="KW-1185">Reference proteome</keyword>
<dbReference type="EMBL" id="MTKS01000428">
    <property type="protein sequence ID" value="RWX49932.1"/>
    <property type="molecule type" value="Genomic_DNA"/>
</dbReference>
<comment type="caution">
    <text evidence="2">The sequence shown here is derived from an EMBL/GenBank/DDBJ whole genome shotgun (WGS) entry which is preliminary data.</text>
</comment>
<dbReference type="EC" id="5.1.99.6" evidence="2"/>
<protein>
    <submittedName>
        <fullName evidence="2">NAD(P)H-hydrate epimerase</fullName>
        <ecNumber evidence="2">5.1.99.6</ecNumber>
    </submittedName>
</protein>